<feature type="domain" description="Transposase InsH N-terminal" evidence="1">
    <location>
        <begin position="12"/>
        <end position="78"/>
    </location>
</feature>
<reference evidence="2" key="2">
    <citation type="journal article" date="2014" name="ISME J.">
        <title>Microbial stratification in low pH oxic and suboxic macroscopic growths along an acid mine drainage.</title>
        <authorList>
            <person name="Mendez-Garcia C."/>
            <person name="Mesa V."/>
            <person name="Sprenger R.R."/>
            <person name="Richter M."/>
            <person name="Diez M.S."/>
            <person name="Solano J."/>
            <person name="Bargiela R."/>
            <person name="Golyshina O.V."/>
            <person name="Manteca A."/>
            <person name="Ramos J.L."/>
            <person name="Gallego J.R."/>
            <person name="Llorente I."/>
            <person name="Martins Dos Santos V.A."/>
            <person name="Jensen O.N."/>
            <person name="Pelaez A.I."/>
            <person name="Sanchez J."/>
            <person name="Ferrer M."/>
        </authorList>
    </citation>
    <scope>NUCLEOTIDE SEQUENCE</scope>
</reference>
<evidence type="ECO:0000313" key="3">
    <source>
        <dbReference type="EMBL" id="EQD55072.1"/>
    </source>
</evidence>
<evidence type="ECO:0000313" key="2">
    <source>
        <dbReference type="EMBL" id="EQD28386.1"/>
    </source>
</evidence>
<dbReference type="EMBL" id="AUZY01006205">
    <property type="protein sequence ID" value="EQD55072.1"/>
    <property type="molecule type" value="Genomic_DNA"/>
</dbReference>
<dbReference type="AlphaFoldDB" id="T0XZV7"/>
<organism evidence="2">
    <name type="scientific">mine drainage metagenome</name>
    <dbReference type="NCBI Taxonomy" id="410659"/>
    <lineage>
        <taxon>unclassified sequences</taxon>
        <taxon>metagenomes</taxon>
        <taxon>ecological metagenomes</taxon>
    </lineage>
</organism>
<gene>
    <name evidence="3" type="ORF">B1B_09391</name>
    <name evidence="2" type="ORF">B2A_14966</name>
</gene>
<accession>T0XZV7</accession>
<evidence type="ECO:0000259" key="1">
    <source>
        <dbReference type="Pfam" id="PF05598"/>
    </source>
</evidence>
<dbReference type="Pfam" id="PF05598">
    <property type="entry name" value="DUF772"/>
    <property type="match status" value="1"/>
</dbReference>
<dbReference type="EMBL" id="AUZZ01010889">
    <property type="protein sequence ID" value="EQD28386.1"/>
    <property type="molecule type" value="Genomic_DNA"/>
</dbReference>
<proteinExistence type="predicted"/>
<comment type="caution">
    <text evidence="2">The sequence shown here is derived from an EMBL/GenBank/DDBJ whole genome shotgun (WGS) entry which is preliminary data.</text>
</comment>
<protein>
    <submittedName>
        <fullName evidence="2">Transposase IS4 family protein</fullName>
    </submittedName>
</protein>
<reference evidence="2" key="1">
    <citation type="submission" date="2013-08" db="EMBL/GenBank/DDBJ databases">
        <authorList>
            <person name="Mendez C."/>
            <person name="Richter M."/>
            <person name="Ferrer M."/>
            <person name="Sanchez J."/>
        </authorList>
    </citation>
    <scope>NUCLEOTIDE SEQUENCE</scope>
</reference>
<dbReference type="InterPro" id="IPR008490">
    <property type="entry name" value="Transposase_InsH_N"/>
</dbReference>
<sequence>MNIVNYGLREKYEEFSKFGDRLAEMEKLVDWEAFRPMLADLYRNNTDLGGRPNNDPVLMTKTLFLQSTYNLVDEAMERDP</sequence>
<name>T0XZV7_9ZZZZ</name>